<gene>
    <name evidence="4" type="ORF">LCMAC202_04540</name>
</gene>
<dbReference type="PROSITE" id="PS50181">
    <property type="entry name" value="FBOX"/>
    <property type="match status" value="1"/>
</dbReference>
<dbReference type="Pfam" id="PF12937">
    <property type="entry name" value="F-box-like"/>
    <property type="match status" value="1"/>
</dbReference>
<feature type="domain" description="F-box" evidence="3">
    <location>
        <begin position="60"/>
        <end position="106"/>
    </location>
</feature>
<dbReference type="InterPro" id="IPR036047">
    <property type="entry name" value="F-box-like_dom_sf"/>
</dbReference>
<evidence type="ECO:0000313" key="4">
    <source>
        <dbReference type="EMBL" id="QBK88092.1"/>
    </source>
</evidence>
<accession>A0A481YXV9</accession>
<dbReference type="InterPro" id="IPR001810">
    <property type="entry name" value="F-box_dom"/>
</dbReference>
<evidence type="ECO:0000259" key="3">
    <source>
        <dbReference type="PROSITE" id="PS50181"/>
    </source>
</evidence>
<sequence length="182" mass="21859">MENTIYTTYQDLQQYSNNDINLMAQYQDILYTSNVNDLRWLLAIKNTSRRAVMPNDLPDAAYIETLPQELILQIFENLDMADILNACQTNVLWSNICKDRVLWKKLYEKDFPNAEKVKDYYDGYIQQFKKATDLEARFKALGEKDKSLSDWEKFKRVYWENQLPKQLSAEFRQFREKKRLKK</sequence>
<proteinExistence type="predicted"/>
<keyword evidence="2" id="KW-0833">Ubl conjugation pathway</keyword>
<dbReference type="Gene3D" id="1.20.1280.50">
    <property type="match status" value="1"/>
</dbReference>
<dbReference type="SMART" id="SM00256">
    <property type="entry name" value="FBOX"/>
    <property type="match status" value="1"/>
</dbReference>
<dbReference type="InterPro" id="IPR052121">
    <property type="entry name" value="F-box_SCF_Substrate_Recog"/>
</dbReference>
<dbReference type="SUPFAM" id="SSF81383">
    <property type="entry name" value="F-box domain"/>
    <property type="match status" value="1"/>
</dbReference>
<organism evidence="4">
    <name type="scientific">Marseillevirus LCMAC202</name>
    <dbReference type="NCBI Taxonomy" id="2506606"/>
    <lineage>
        <taxon>Viruses</taxon>
        <taxon>Varidnaviria</taxon>
        <taxon>Bamfordvirae</taxon>
        <taxon>Nucleocytoviricota</taxon>
        <taxon>Megaviricetes</taxon>
        <taxon>Pimascovirales</taxon>
        <taxon>Pimascovirales incertae sedis</taxon>
        <taxon>Marseilleviridae</taxon>
    </lineage>
</organism>
<dbReference type="PANTHER" id="PTHR46550:SF1">
    <property type="entry name" value="F-BOX PROTEIN 3"/>
    <property type="match status" value="1"/>
</dbReference>
<name>A0A481YXV9_9VIRU</name>
<dbReference type="PANTHER" id="PTHR46550">
    <property type="entry name" value="F-BOX ONLY PROTEIN 3"/>
    <property type="match status" value="1"/>
</dbReference>
<comment type="pathway">
    <text evidence="1">Protein modification; protein ubiquitination.</text>
</comment>
<dbReference type="EMBL" id="MK500375">
    <property type="protein sequence ID" value="QBK88092.1"/>
    <property type="molecule type" value="Genomic_DNA"/>
</dbReference>
<reference evidence="4" key="1">
    <citation type="journal article" date="2019" name="MBio">
        <title>Virus Genomes from Deep Sea Sediments Expand the Ocean Megavirome and Support Independent Origins of Viral Gigantism.</title>
        <authorList>
            <person name="Backstrom D."/>
            <person name="Yutin N."/>
            <person name="Jorgensen S.L."/>
            <person name="Dharamshi J."/>
            <person name="Homa F."/>
            <person name="Zaremba-Niedwiedzka K."/>
            <person name="Spang A."/>
            <person name="Wolf Y.I."/>
            <person name="Koonin E.V."/>
            <person name="Ettema T.J."/>
        </authorList>
    </citation>
    <scope>NUCLEOTIDE SEQUENCE</scope>
</reference>
<evidence type="ECO:0000256" key="1">
    <source>
        <dbReference type="ARBA" id="ARBA00004906"/>
    </source>
</evidence>
<evidence type="ECO:0000256" key="2">
    <source>
        <dbReference type="ARBA" id="ARBA00022786"/>
    </source>
</evidence>
<protein>
    <submittedName>
        <fullName evidence="4">F-box-like protein</fullName>
    </submittedName>
</protein>